<dbReference type="InterPro" id="IPR056924">
    <property type="entry name" value="SH3_Tf2-1"/>
</dbReference>
<proteinExistence type="predicted"/>
<dbReference type="EMBL" id="SSTD01007883">
    <property type="protein sequence ID" value="TYK18444.1"/>
    <property type="molecule type" value="Genomic_DNA"/>
</dbReference>
<evidence type="ECO:0000313" key="2">
    <source>
        <dbReference type="EMBL" id="KAA0039172.1"/>
    </source>
</evidence>
<evidence type="ECO:0000313" key="4">
    <source>
        <dbReference type="Proteomes" id="UP000321393"/>
    </source>
</evidence>
<dbReference type="Proteomes" id="UP000321393">
    <property type="component" value="Unassembled WGS sequence"/>
</dbReference>
<feature type="domain" description="Tf2-1-like SH3-like" evidence="1">
    <location>
        <begin position="36"/>
        <end position="67"/>
    </location>
</feature>
<dbReference type="AlphaFoldDB" id="A0A5D3D4I1"/>
<dbReference type="Proteomes" id="UP000321947">
    <property type="component" value="Unassembled WGS sequence"/>
</dbReference>
<evidence type="ECO:0000259" key="1">
    <source>
        <dbReference type="Pfam" id="PF24626"/>
    </source>
</evidence>
<dbReference type="PANTHER" id="PTHR46148">
    <property type="entry name" value="CHROMO DOMAIN-CONTAINING PROTEIN"/>
    <property type="match status" value="1"/>
</dbReference>
<dbReference type="Pfam" id="PF24626">
    <property type="entry name" value="SH3_Tf2-1"/>
    <property type="match status" value="1"/>
</dbReference>
<evidence type="ECO:0000313" key="5">
    <source>
        <dbReference type="Proteomes" id="UP000321947"/>
    </source>
</evidence>
<dbReference type="PANTHER" id="PTHR46148:SF57">
    <property type="entry name" value="OS12G0499874 PROTEIN"/>
    <property type="match status" value="1"/>
</dbReference>
<comment type="caution">
    <text evidence="3">The sequence shown here is derived from an EMBL/GenBank/DDBJ whole genome shotgun (WGS) entry which is preliminary data.</text>
</comment>
<gene>
    <name evidence="3" type="ORF">E5676_scaffold607G00020</name>
    <name evidence="2" type="ORF">E6C27_scaffold121G00770</name>
</gene>
<sequence length="117" mass="13613">MVHQVYQGQKVIKKYQMYIKFIKESQVYQGILGVLVEQVGSGAYKIELLTELARIHGVFHVSRLRKYLPNLSHVLQAQSVEIKEDLSYEEEAVQIFNRKEAGFEKQDDHTRESSLET</sequence>
<evidence type="ECO:0000313" key="3">
    <source>
        <dbReference type="EMBL" id="TYK18444.1"/>
    </source>
</evidence>
<reference evidence="4 5" key="1">
    <citation type="submission" date="2019-08" db="EMBL/GenBank/DDBJ databases">
        <title>Draft genome sequences of two oriental melons (Cucumis melo L. var makuwa).</title>
        <authorList>
            <person name="Kwon S.-Y."/>
        </authorList>
    </citation>
    <scope>NUCLEOTIDE SEQUENCE [LARGE SCALE GENOMIC DNA]</scope>
    <source>
        <strain evidence="5">cv. Chang Bougi</strain>
        <strain evidence="4">cv. SW 3</strain>
        <tissue evidence="3">Leaf</tissue>
    </source>
</reference>
<protein>
    <submittedName>
        <fullName evidence="3">Chromo domain-containing protein</fullName>
    </submittedName>
</protein>
<name>A0A5D3D4I1_CUCMM</name>
<dbReference type="OrthoDB" id="9908938at2759"/>
<dbReference type="EMBL" id="SSTE01018442">
    <property type="protein sequence ID" value="KAA0039172.1"/>
    <property type="molecule type" value="Genomic_DNA"/>
</dbReference>
<organism evidence="3 5">
    <name type="scientific">Cucumis melo var. makuwa</name>
    <name type="common">Oriental melon</name>
    <dbReference type="NCBI Taxonomy" id="1194695"/>
    <lineage>
        <taxon>Eukaryota</taxon>
        <taxon>Viridiplantae</taxon>
        <taxon>Streptophyta</taxon>
        <taxon>Embryophyta</taxon>
        <taxon>Tracheophyta</taxon>
        <taxon>Spermatophyta</taxon>
        <taxon>Magnoliopsida</taxon>
        <taxon>eudicotyledons</taxon>
        <taxon>Gunneridae</taxon>
        <taxon>Pentapetalae</taxon>
        <taxon>rosids</taxon>
        <taxon>fabids</taxon>
        <taxon>Cucurbitales</taxon>
        <taxon>Cucurbitaceae</taxon>
        <taxon>Benincaseae</taxon>
        <taxon>Cucumis</taxon>
    </lineage>
</organism>
<accession>A0A5D3D4I1</accession>